<comment type="cofactor">
    <cofactor evidence="1 11">
        <name>FAD</name>
        <dbReference type="ChEBI" id="CHEBI:57692"/>
    </cofactor>
</comment>
<evidence type="ECO:0000313" key="13">
    <source>
        <dbReference type="EMBL" id="KAF2230769.1"/>
    </source>
</evidence>
<dbReference type="InterPro" id="IPR002938">
    <property type="entry name" value="FAD-bd"/>
</dbReference>
<dbReference type="GO" id="GO:0071949">
    <property type="term" value="F:FAD binding"/>
    <property type="evidence" value="ECO:0007669"/>
    <property type="project" value="InterPro"/>
</dbReference>
<organism evidence="13 14">
    <name type="scientific">Viridothelium virens</name>
    <name type="common">Speckled blister lichen</name>
    <name type="synonym">Trypethelium virens</name>
    <dbReference type="NCBI Taxonomy" id="1048519"/>
    <lineage>
        <taxon>Eukaryota</taxon>
        <taxon>Fungi</taxon>
        <taxon>Dikarya</taxon>
        <taxon>Ascomycota</taxon>
        <taxon>Pezizomycotina</taxon>
        <taxon>Dothideomycetes</taxon>
        <taxon>Dothideomycetes incertae sedis</taxon>
        <taxon>Trypetheliales</taxon>
        <taxon>Trypetheliaceae</taxon>
        <taxon>Viridothelium</taxon>
    </lineage>
</organism>
<keyword evidence="3 11" id="KW-0285">Flavoprotein</keyword>
<comment type="pathway">
    <text evidence="11">Cofactor biosynthesis; ubiquinone biosynthesis.</text>
</comment>
<dbReference type="InterPro" id="IPR051205">
    <property type="entry name" value="UbiH/COQ6_monooxygenase"/>
</dbReference>
<dbReference type="Gene3D" id="3.50.50.60">
    <property type="entry name" value="FAD/NAD(P)-binding domain"/>
    <property type="match status" value="2"/>
</dbReference>
<evidence type="ECO:0000256" key="3">
    <source>
        <dbReference type="ARBA" id="ARBA00022630"/>
    </source>
</evidence>
<dbReference type="PRINTS" id="PR00420">
    <property type="entry name" value="RNGMNOXGNASE"/>
</dbReference>
<evidence type="ECO:0000256" key="5">
    <source>
        <dbReference type="ARBA" id="ARBA00022792"/>
    </source>
</evidence>
<dbReference type="OrthoDB" id="683240at2759"/>
<comment type="similarity">
    <text evidence="2 11">Belongs to the UbiH/COQ6 family.</text>
</comment>
<name>A0A6A6GYS5_VIRVR</name>
<comment type="subcellular location">
    <subcellularLocation>
        <location evidence="11">Mitochondrion inner membrane</location>
        <topology evidence="11">Peripheral membrane protein</topology>
        <orientation evidence="11">Matrix side</orientation>
    </subcellularLocation>
</comment>
<dbReference type="InterPro" id="IPR000689">
    <property type="entry name" value="UbQ_mOase_COQ6"/>
</dbReference>
<keyword evidence="4 11" id="KW-0831">Ubiquinone biosynthesis</keyword>
<keyword evidence="14" id="KW-1185">Reference proteome</keyword>
<sequence>MLSRFQIRLPSRKLFSRHTFYRVQRTYATQTPELYDVVCVGGGPAGLSLVTALRALSATSKLKIALVEGQDLCRNRLENVPNTEYSNRCSSLTPASLHFLKEIGAWNYINASRIQPYHSMEVWDGVSDSRISFDWASVGMPAAKTPGEDSNIIAYMTENTNLTTALLKRLEEVGGISIMDNTRVSNIELGQDTDTLDLRSWPILTLSNGRSIAARLLIGSDGAQSPVRNFAGIESRGWDYNRHGLVATLRLAAPSSSINPQTQLRTAYQRFLPTGPIALLPLPGPYATLVWSTLPSHATHLKSLSPPDFLASVNAAFRLSPVDIAYLHSIPSGQTSELAWRLQHTRVDAARVPPEVEGVQEGSVASFPLRMRHAATYVGERVALVGDAAHTVHPLAGQGLNQGQGDVAALVGVIERAVREGADIGAGMALEAYDAERWAQNNMLMGVVDKLHKLYSVESGPVVGLRSLGLSAVDKMGWLKGFLMQSAAGVR</sequence>
<dbReference type="PANTHER" id="PTHR43876">
    <property type="entry name" value="UBIQUINONE BIOSYNTHESIS MONOOXYGENASE COQ6, MITOCHONDRIAL"/>
    <property type="match status" value="1"/>
</dbReference>
<keyword evidence="9 11" id="KW-0496">Mitochondrion</keyword>
<dbReference type="HAMAP" id="MF_03193">
    <property type="entry name" value="COQ6_monooxygenase"/>
    <property type="match status" value="1"/>
</dbReference>
<dbReference type="InterPro" id="IPR010971">
    <property type="entry name" value="UbiH/COQ6"/>
</dbReference>
<accession>A0A6A6GYS5</accession>
<comment type="function">
    <text evidence="11">FAD-dependent monooxygenase required for two non-consecutive steps during ubiquinone biosynthesis. Required for the C5-ring hydroxylation during ubiquinone biosynthesis by catalyzing the hydroxylation of 4-hydroxy-3-(all-trans-polyprenyl)benzoic acid to 3,4-dihydroxy-5-(all-trans-polyprenyl)benzoic acid. Also acts downstream of coq4, for the C1-hydroxylation during ubiquinone biosynthesis by catalyzing the hydroxylation of 2-methoxy-6-(all-trans-polyprenyl)phenol to 2-methoxy-6-(all-trans-polyprenyl)benzene-1,4-diol. The electrons required for the hydroxylation reaction are funneled indirectly to coq6 from NADPH via a ferredoxin/ferredoxin reductase system.</text>
</comment>
<dbReference type="EC" id="1.14.15.45" evidence="11"/>
<keyword evidence="5 11" id="KW-0999">Mitochondrion inner membrane</keyword>
<evidence type="ECO:0000256" key="11">
    <source>
        <dbReference type="HAMAP-Rule" id="MF_03193"/>
    </source>
</evidence>
<dbReference type="PANTHER" id="PTHR43876:SF7">
    <property type="entry name" value="UBIQUINONE BIOSYNTHESIS MONOOXYGENASE COQ6, MITOCHONDRIAL"/>
    <property type="match status" value="1"/>
</dbReference>
<dbReference type="GO" id="GO:0120538">
    <property type="term" value="F:2-methoxy-6-polyprenolphenol 4-hydroxylase activity"/>
    <property type="evidence" value="ECO:0007669"/>
    <property type="project" value="UniProtKB-EC"/>
</dbReference>
<evidence type="ECO:0000256" key="1">
    <source>
        <dbReference type="ARBA" id="ARBA00001974"/>
    </source>
</evidence>
<evidence type="ECO:0000313" key="14">
    <source>
        <dbReference type="Proteomes" id="UP000800092"/>
    </source>
</evidence>
<dbReference type="AlphaFoldDB" id="A0A6A6GYS5"/>
<keyword evidence="8 11" id="KW-0503">Monooxygenase</keyword>
<dbReference type="FunFam" id="3.50.50.60:FF:000245">
    <property type="entry name" value="Ubiquinone biosynthesis monooxygenase COQ6, mitochondrial"/>
    <property type="match status" value="1"/>
</dbReference>
<comment type="catalytic activity">
    <reaction evidence="11">
        <text>a 4-hydroxy-3-(all-trans-polyprenyl)benzoate + 2 reduced [2Fe-2S]-[ferredoxin] + O2 + 2 H(+) = a 3,4-dihydroxy-5-(all-trans-polyprenyl)benzoate + 2 oxidized [2Fe-2S]-[ferredoxin] + H2O</text>
        <dbReference type="Rhea" id="RHEA:81195"/>
        <dbReference type="Rhea" id="RHEA-COMP:9514"/>
        <dbReference type="Rhea" id="RHEA-COMP:10000"/>
        <dbReference type="Rhea" id="RHEA-COMP:10001"/>
        <dbReference type="Rhea" id="RHEA-COMP:10930"/>
        <dbReference type="ChEBI" id="CHEBI:15377"/>
        <dbReference type="ChEBI" id="CHEBI:15378"/>
        <dbReference type="ChEBI" id="CHEBI:15379"/>
        <dbReference type="ChEBI" id="CHEBI:33737"/>
        <dbReference type="ChEBI" id="CHEBI:33738"/>
        <dbReference type="ChEBI" id="CHEBI:64694"/>
        <dbReference type="ChEBI" id="CHEBI:78396"/>
        <dbReference type="EC" id="1.14.15.45"/>
    </reaction>
</comment>
<evidence type="ECO:0000256" key="9">
    <source>
        <dbReference type="ARBA" id="ARBA00023128"/>
    </source>
</evidence>
<evidence type="ECO:0000256" key="7">
    <source>
        <dbReference type="ARBA" id="ARBA00023002"/>
    </source>
</evidence>
<evidence type="ECO:0000256" key="4">
    <source>
        <dbReference type="ARBA" id="ARBA00022688"/>
    </source>
</evidence>
<keyword evidence="7 11" id="KW-0560">Oxidoreductase</keyword>
<gene>
    <name evidence="11" type="primary">COQ6</name>
    <name evidence="13" type="ORF">EV356DRAFT_453233</name>
</gene>
<dbReference type="InterPro" id="IPR036188">
    <property type="entry name" value="FAD/NAD-bd_sf"/>
</dbReference>
<dbReference type="PROSITE" id="PS01304">
    <property type="entry name" value="UBIH"/>
    <property type="match status" value="1"/>
</dbReference>
<feature type="domain" description="FAD-binding" evidence="12">
    <location>
        <begin position="35"/>
        <end position="439"/>
    </location>
</feature>
<reference evidence="13" key="1">
    <citation type="journal article" date="2020" name="Stud. Mycol.">
        <title>101 Dothideomycetes genomes: a test case for predicting lifestyles and emergence of pathogens.</title>
        <authorList>
            <person name="Haridas S."/>
            <person name="Albert R."/>
            <person name="Binder M."/>
            <person name="Bloem J."/>
            <person name="Labutti K."/>
            <person name="Salamov A."/>
            <person name="Andreopoulos B."/>
            <person name="Baker S."/>
            <person name="Barry K."/>
            <person name="Bills G."/>
            <person name="Bluhm B."/>
            <person name="Cannon C."/>
            <person name="Castanera R."/>
            <person name="Culley D."/>
            <person name="Daum C."/>
            <person name="Ezra D."/>
            <person name="Gonzalez J."/>
            <person name="Henrissat B."/>
            <person name="Kuo A."/>
            <person name="Liang C."/>
            <person name="Lipzen A."/>
            <person name="Lutzoni F."/>
            <person name="Magnuson J."/>
            <person name="Mondo S."/>
            <person name="Nolan M."/>
            <person name="Ohm R."/>
            <person name="Pangilinan J."/>
            <person name="Park H.-J."/>
            <person name="Ramirez L."/>
            <person name="Alfaro M."/>
            <person name="Sun H."/>
            <person name="Tritt A."/>
            <person name="Yoshinaga Y."/>
            <person name="Zwiers L.-H."/>
            <person name="Turgeon B."/>
            <person name="Goodwin S."/>
            <person name="Spatafora J."/>
            <person name="Crous P."/>
            <person name="Grigoriev I."/>
        </authorList>
    </citation>
    <scope>NUCLEOTIDE SEQUENCE</scope>
    <source>
        <strain evidence="13">Tuck. ex Michener</strain>
    </source>
</reference>
<keyword evidence="10 11" id="KW-0472">Membrane</keyword>
<evidence type="ECO:0000256" key="2">
    <source>
        <dbReference type="ARBA" id="ARBA00005349"/>
    </source>
</evidence>
<comment type="subunit">
    <text evidence="11">Component of a multi-subunit COQ enzyme complex, composed of at least COQ3, COQ4, COQ5, COQ6, COQ7 and COQ9.</text>
</comment>
<comment type="catalytic activity">
    <reaction evidence="11">
        <text>a 2-methoxy-6-(all-trans-polyprenyl)phenol + 2 reduced [2Fe-2S]-[ferredoxin] + O2 + 2 H(+) = a 2-methoxy-6-(all-trans-polyprenyl)benzene-1,4-diol + 2 oxidized [2Fe-2S]-[ferredoxin] + H2O</text>
        <dbReference type="Rhea" id="RHEA:81183"/>
        <dbReference type="Rhea" id="RHEA-COMP:9551"/>
        <dbReference type="Rhea" id="RHEA-COMP:10000"/>
        <dbReference type="Rhea" id="RHEA-COMP:10001"/>
        <dbReference type="Rhea" id="RHEA-COMP:10858"/>
        <dbReference type="ChEBI" id="CHEBI:15377"/>
        <dbReference type="ChEBI" id="CHEBI:15378"/>
        <dbReference type="ChEBI" id="CHEBI:15379"/>
        <dbReference type="ChEBI" id="CHEBI:33737"/>
        <dbReference type="ChEBI" id="CHEBI:33738"/>
        <dbReference type="ChEBI" id="CHEBI:62731"/>
        <dbReference type="ChEBI" id="CHEBI:84166"/>
        <dbReference type="EC" id="1.14.15.46"/>
    </reaction>
</comment>
<evidence type="ECO:0000256" key="8">
    <source>
        <dbReference type="ARBA" id="ARBA00023033"/>
    </source>
</evidence>
<dbReference type="Proteomes" id="UP000800092">
    <property type="component" value="Unassembled WGS sequence"/>
</dbReference>
<evidence type="ECO:0000256" key="10">
    <source>
        <dbReference type="ARBA" id="ARBA00023136"/>
    </source>
</evidence>
<evidence type="ECO:0000259" key="12">
    <source>
        <dbReference type="Pfam" id="PF01494"/>
    </source>
</evidence>
<dbReference type="SUPFAM" id="SSF51905">
    <property type="entry name" value="FAD/NAD(P)-binding domain"/>
    <property type="match status" value="1"/>
</dbReference>
<dbReference type="EC" id="1.14.15.46" evidence="11"/>
<dbReference type="EMBL" id="ML991836">
    <property type="protein sequence ID" value="KAF2230769.1"/>
    <property type="molecule type" value="Genomic_DNA"/>
</dbReference>
<keyword evidence="6 11" id="KW-0274">FAD</keyword>
<evidence type="ECO:0000256" key="6">
    <source>
        <dbReference type="ARBA" id="ARBA00022827"/>
    </source>
</evidence>
<dbReference type="FunFam" id="3.50.50.60:FF:000021">
    <property type="entry name" value="Ubiquinone biosynthesis monooxygenase COQ6"/>
    <property type="match status" value="1"/>
</dbReference>
<dbReference type="GO" id="GO:0016712">
    <property type="term" value="F:oxidoreductase activity, acting on paired donors, with incorporation or reduction of molecular oxygen, reduced flavin or flavoprotein as one donor, and incorporation of one atom of oxygen"/>
    <property type="evidence" value="ECO:0007669"/>
    <property type="project" value="UniProtKB-UniRule"/>
</dbReference>
<dbReference type="UniPathway" id="UPA00232"/>
<keyword evidence="13" id="KW-0830">Ubiquinone</keyword>
<dbReference type="GO" id="GO:0031314">
    <property type="term" value="C:extrinsic component of mitochondrial inner membrane"/>
    <property type="evidence" value="ECO:0007669"/>
    <property type="project" value="UniProtKB-UniRule"/>
</dbReference>
<dbReference type="InterPro" id="IPR018168">
    <property type="entry name" value="Ubi_Hdrlase_CS"/>
</dbReference>
<dbReference type="GO" id="GO:0106364">
    <property type="term" value="F:4-hydroxy-3-all-trans-polyprenylbenzoate oxygenase activity"/>
    <property type="evidence" value="ECO:0007669"/>
    <property type="project" value="UniProtKB-EC"/>
</dbReference>
<dbReference type="NCBIfam" id="TIGR01988">
    <property type="entry name" value="Ubi-OHases"/>
    <property type="match status" value="1"/>
</dbReference>
<proteinExistence type="inferred from homology"/>
<protein>
    <recommendedName>
        <fullName evidence="11">Ubiquinone biosynthesis monooxygenase COQ6, mitochondrial</fullName>
        <ecNumber evidence="11">1.14.15.45</ecNumber>
    </recommendedName>
    <alternativeName>
        <fullName evidence="11">2-methoxy-6-polyprenolphenol 4-hydroxylase</fullName>
        <ecNumber evidence="11">1.14.15.46</ecNumber>
    </alternativeName>
</protein>
<dbReference type="Pfam" id="PF01494">
    <property type="entry name" value="FAD_binding_3"/>
    <property type="match status" value="1"/>
</dbReference>